<gene>
    <name evidence="9" type="ORF">pdam_00013173</name>
</gene>
<keyword evidence="10" id="KW-1185">Reference proteome</keyword>
<feature type="transmembrane region" description="Helical" evidence="7">
    <location>
        <begin position="76"/>
        <end position="99"/>
    </location>
</feature>
<dbReference type="Pfam" id="PF00001">
    <property type="entry name" value="7tm_1"/>
    <property type="match status" value="3"/>
</dbReference>
<evidence type="ECO:0000259" key="8">
    <source>
        <dbReference type="PROSITE" id="PS50262"/>
    </source>
</evidence>
<feature type="transmembrane region" description="Helical" evidence="7">
    <location>
        <begin position="158"/>
        <end position="178"/>
    </location>
</feature>
<feature type="transmembrane region" description="Helical" evidence="7">
    <location>
        <begin position="864"/>
        <end position="885"/>
    </location>
</feature>
<feature type="transmembrane region" description="Helical" evidence="7">
    <location>
        <begin position="119"/>
        <end position="137"/>
    </location>
</feature>
<feature type="transmembrane region" description="Helical" evidence="7">
    <location>
        <begin position="670"/>
        <end position="696"/>
    </location>
</feature>
<dbReference type="SUPFAM" id="SSF81321">
    <property type="entry name" value="Family A G protein-coupled receptor-like"/>
    <property type="match status" value="3"/>
</dbReference>
<feature type="transmembrane region" description="Helical" evidence="7">
    <location>
        <begin position="529"/>
        <end position="552"/>
    </location>
</feature>
<dbReference type="OrthoDB" id="5963771at2759"/>
<dbReference type="Gene3D" id="1.20.1070.10">
    <property type="entry name" value="Rhodopsin 7-helix transmembrane proteins"/>
    <property type="match status" value="3"/>
</dbReference>
<keyword evidence="4 7" id="KW-1133">Transmembrane helix</keyword>
<dbReference type="CDD" id="cd00637">
    <property type="entry name" value="7tm_classA_rhodopsin-like"/>
    <property type="match status" value="3"/>
</dbReference>
<feature type="transmembrane region" description="Helical" evidence="7">
    <location>
        <begin position="235"/>
        <end position="261"/>
    </location>
</feature>
<feature type="transmembrane region" description="Helical" evidence="7">
    <location>
        <begin position="478"/>
        <end position="498"/>
    </location>
</feature>
<feature type="transmembrane region" description="Helical" evidence="7">
    <location>
        <begin position="404"/>
        <end position="425"/>
    </location>
</feature>
<dbReference type="PROSITE" id="PS50262">
    <property type="entry name" value="G_PROTEIN_RECEP_F1_2"/>
    <property type="match status" value="3"/>
</dbReference>
<feature type="transmembrane region" description="Helical" evidence="7">
    <location>
        <begin position="637"/>
        <end position="658"/>
    </location>
</feature>
<evidence type="ECO:0000313" key="10">
    <source>
        <dbReference type="Proteomes" id="UP000275408"/>
    </source>
</evidence>
<feature type="transmembrane region" description="Helical" evidence="7">
    <location>
        <begin position="716"/>
        <end position="740"/>
    </location>
</feature>
<evidence type="ECO:0000256" key="4">
    <source>
        <dbReference type="ARBA" id="ARBA00022989"/>
    </source>
</evidence>
<feature type="transmembrane region" description="Helical" evidence="7">
    <location>
        <begin position="328"/>
        <end position="352"/>
    </location>
</feature>
<protein>
    <recommendedName>
        <fullName evidence="8">G-protein coupled receptors family 1 profile domain-containing protein</fullName>
    </recommendedName>
</protein>
<feature type="domain" description="G-protein coupled receptors family 1 profile" evidence="8">
    <location>
        <begin position="344"/>
        <end position="581"/>
    </location>
</feature>
<name>A0A3M6ULL3_POCDA</name>
<reference evidence="9 10" key="1">
    <citation type="journal article" date="2018" name="Sci. Rep.">
        <title>Comparative analysis of the Pocillopora damicornis genome highlights role of immune system in coral evolution.</title>
        <authorList>
            <person name="Cunning R."/>
            <person name="Bay R.A."/>
            <person name="Gillette P."/>
            <person name="Baker A.C."/>
            <person name="Traylor-Knowles N."/>
        </authorList>
    </citation>
    <scope>NUCLEOTIDE SEQUENCE [LARGE SCALE GENOMIC DNA]</scope>
    <source>
        <strain evidence="9">RSMAS</strain>
        <tissue evidence="9">Whole animal</tissue>
    </source>
</reference>
<dbReference type="InterPro" id="IPR000276">
    <property type="entry name" value="GPCR_Rhodpsn"/>
</dbReference>
<feature type="transmembrane region" description="Helical" evidence="7">
    <location>
        <begin position="827"/>
        <end position="852"/>
    </location>
</feature>
<comment type="similarity">
    <text evidence="6">Belongs to the G-protein coupled receptor 1 family.</text>
</comment>
<keyword evidence="6" id="KW-0297">G-protein coupled receptor</keyword>
<evidence type="ECO:0000256" key="3">
    <source>
        <dbReference type="ARBA" id="ARBA00022692"/>
    </source>
</evidence>
<dbReference type="AlphaFoldDB" id="A0A3M6ULL3"/>
<feature type="domain" description="G-protein coupled receptors family 1 profile" evidence="8">
    <location>
        <begin position="650"/>
        <end position="883"/>
    </location>
</feature>
<accession>A0A3M6ULL3</accession>
<organism evidence="9 10">
    <name type="scientific">Pocillopora damicornis</name>
    <name type="common">Cauliflower coral</name>
    <name type="synonym">Millepora damicornis</name>
    <dbReference type="NCBI Taxonomy" id="46731"/>
    <lineage>
        <taxon>Eukaryota</taxon>
        <taxon>Metazoa</taxon>
        <taxon>Cnidaria</taxon>
        <taxon>Anthozoa</taxon>
        <taxon>Hexacorallia</taxon>
        <taxon>Scleractinia</taxon>
        <taxon>Astrocoeniina</taxon>
        <taxon>Pocilloporidae</taxon>
        <taxon>Pocillopora</taxon>
    </lineage>
</organism>
<dbReference type="GO" id="GO:0004930">
    <property type="term" value="F:G protein-coupled receptor activity"/>
    <property type="evidence" value="ECO:0007669"/>
    <property type="project" value="UniProtKB-KW"/>
</dbReference>
<evidence type="ECO:0000256" key="5">
    <source>
        <dbReference type="ARBA" id="ARBA00023136"/>
    </source>
</evidence>
<comment type="caution">
    <text evidence="9">The sequence shown here is derived from an EMBL/GenBank/DDBJ whole genome shotgun (WGS) entry which is preliminary data.</text>
</comment>
<dbReference type="InterPro" id="IPR017452">
    <property type="entry name" value="GPCR_Rhodpsn_7TM"/>
</dbReference>
<keyword evidence="6" id="KW-0807">Transducer</keyword>
<proteinExistence type="inferred from homology"/>
<evidence type="ECO:0000256" key="7">
    <source>
        <dbReference type="SAM" id="Phobius"/>
    </source>
</evidence>
<sequence length="936" mass="107197">MNPTAGLSLEERNSSISSDQCFVLPDPSFNTVMDRHTTNLVTAIINGLCSPFAVVANFLVVFVIARNGGLHSPSNLLLASLASSDFLVGLLVQPCYIVFRLQENILHFVPCLFRVIYSESFWVCYGVSFLTLSAISFERYIALRLHLRYKELVTTQRVLKLVVSLWVLEITLTSLEWIWKSGHLRKIHAFLLLICLLATFGTHIKIFWILRRHQRQINSFSHMPPKRNLQRQTRLAVNVSYIVVIYITCNIPVLLIMAYLFAGGHLDNFNICSWTETIAFFNSSINPVICCWRNRGIRKAVSAKISEECFFLVDPEFHNVQYRYSTNFATSIISGIFSPVAVTANFVVLYVIFRAAWLRDPSNLLLACLAACDMLIGVIVQPSYVSFRLSENRDHFVPCFVRIIYSTSFFICYGVSFLTLNSISCERYIALTIHLRYKAIVTKRRLLLVAAVIWVLNASLTCLQFAGINDIVRTIHLTIWFVCLFTSGLLQFKIVGIVRKHHDQIRRQEHQFNLNANSYRRQLKLATSIAYIVGIYIFLNLPVLVVTTYHQIVRGNLSTLNYYSWAETVALLNSSLNPFICCWRSRNIRKAIFKLVATWITSEQNLTTVPPSIGSTKDSDPKFDEFYHRRTTNLVTAAMNAILSPFAVAANFLMVFIICKTSSLHSPSNLLLACLSISDIFVGLVLQPSYVAYRLLENQHGFVPCSVRMLYSTGFYVYYGVSFMTLCTIGCERLLALLYHLRYPQIVSQDRVMKVVSLLWFVNISLTFLQWAHNYTFRTIHLGLWVASLLIAVATQCRIIPIIRHHQRQIRNLNQTHWRGRQMQIKLAINIASILAVYFVLNLPVLVITISHQVASKQITSYNLYSWAETVAFINSSVNPLVCLWRVKSIRNEITGLRIWKRLQLARHRFKKDKTPGVIPLDKNLVLVRFRQITAL</sequence>
<evidence type="ECO:0000256" key="1">
    <source>
        <dbReference type="ARBA" id="ARBA00004651"/>
    </source>
</evidence>
<feature type="transmembrane region" description="Helical" evidence="7">
    <location>
        <begin position="364"/>
        <end position="384"/>
    </location>
</feature>
<comment type="subcellular location">
    <subcellularLocation>
        <location evidence="1">Cell membrane</location>
        <topology evidence="1">Multi-pass membrane protein</topology>
    </subcellularLocation>
</comment>
<dbReference type="PRINTS" id="PR00237">
    <property type="entry name" value="GPCRRHODOPSN"/>
</dbReference>
<feature type="domain" description="G-protein coupled receptors family 1 profile" evidence="8">
    <location>
        <begin position="56"/>
        <end position="290"/>
    </location>
</feature>
<feature type="transmembrane region" description="Helical" evidence="7">
    <location>
        <begin position="446"/>
        <end position="466"/>
    </location>
</feature>
<dbReference type="GO" id="GO:0005886">
    <property type="term" value="C:plasma membrane"/>
    <property type="evidence" value="ECO:0007669"/>
    <property type="project" value="UniProtKB-SubCell"/>
</dbReference>
<dbReference type="EMBL" id="RCHS01001257">
    <property type="protein sequence ID" value="RMX54459.1"/>
    <property type="molecule type" value="Genomic_DNA"/>
</dbReference>
<keyword evidence="3 6" id="KW-0812">Transmembrane</keyword>
<evidence type="ECO:0000256" key="6">
    <source>
        <dbReference type="RuleBase" id="RU000688"/>
    </source>
</evidence>
<dbReference type="PANTHER" id="PTHR22750">
    <property type="entry name" value="G-PROTEIN COUPLED RECEPTOR"/>
    <property type="match status" value="1"/>
</dbReference>
<dbReference type="Proteomes" id="UP000275408">
    <property type="component" value="Unassembled WGS sequence"/>
</dbReference>
<evidence type="ECO:0000256" key="2">
    <source>
        <dbReference type="ARBA" id="ARBA00022475"/>
    </source>
</evidence>
<dbReference type="PROSITE" id="PS00237">
    <property type="entry name" value="G_PROTEIN_RECEP_F1_1"/>
    <property type="match status" value="2"/>
</dbReference>
<dbReference type="SMART" id="SM01381">
    <property type="entry name" value="7TM_GPCR_Srsx"/>
    <property type="match status" value="1"/>
</dbReference>
<feature type="transmembrane region" description="Helical" evidence="7">
    <location>
        <begin position="190"/>
        <end position="210"/>
    </location>
</feature>
<evidence type="ECO:0000313" key="9">
    <source>
        <dbReference type="EMBL" id="RMX54459.1"/>
    </source>
</evidence>
<keyword evidence="5 7" id="KW-0472">Membrane</keyword>
<feature type="transmembrane region" description="Helical" evidence="7">
    <location>
        <begin position="40"/>
        <end position="64"/>
    </location>
</feature>
<feature type="transmembrane region" description="Helical" evidence="7">
    <location>
        <begin position="752"/>
        <end position="772"/>
    </location>
</feature>
<keyword evidence="2" id="KW-1003">Cell membrane</keyword>
<keyword evidence="6" id="KW-0675">Receptor</keyword>
<feature type="transmembrane region" description="Helical" evidence="7">
    <location>
        <begin position="784"/>
        <end position="803"/>
    </location>
</feature>